<dbReference type="InterPro" id="IPR000045">
    <property type="entry name" value="Prepilin_IV_endopep_pep"/>
</dbReference>
<keyword evidence="2" id="KW-1133">Transmembrane helix</keyword>
<feature type="transmembrane region" description="Helical" evidence="2">
    <location>
        <begin position="75"/>
        <end position="95"/>
    </location>
</feature>
<dbReference type="KEGG" id="lhg:JMUB5056_0595"/>
<protein>
    <submittedName>
        <fullName evidence="4">Peptidase A24A prepilin type IV</fullName>
    </submittedName>
</protein>
<feature type="domain" description="Prepilin type IV endopeptidase peptidase" evidence="3">
    <location>
        <begin position="10"/>
        <end position="115"/>
    </location>
</feature>
<evidence type="ECO:0000313" key="4">
    <source>
        <dbReference type="EMBL" id="BBM59012.1"/>
    </source>
</evidence>
<feature type="transmembrane region" description="Helical" evidence="2">
    <location>
        <begin position="25"/>
        <end position="44"/>
    </location>
</feature>
<dbReference type="GO" id="GO:0006465">
    <property type="term" value="P:signal peptide processing"/>
    <property type="evidence" value="ECO:0007669"/>
    <property type="project" value="TreeGrafter"/>
</dbReference>
<evidence type="ECO:0000256" key="1">
    <source>
        <dbReference type="ARBA" id="ARBA00005801"/>
    </source>
</evidence>
<feature type="transmembrane region" description="Helical" evidence="2">
    <location>
        <begin position="50"/>
        <end position="68"/>
    </location>
</feature>
<dbReference type="OrthoDB" id="81854at2"/>
<dbReference type="InterPro" id="IPR050882">
    <property type="entry name" value="Prepilin_peptidase/N-MTase"/>
</dbReference>
<name>A0A510L4U7_9FUSO</name>
<gene>
    <name evidence="4" type="ORF">JMUB5056_0595</name>
</gene>
<feature type="transmembrane region" description="Helical" evidence="2">
    <location>
        <begin position="101"/>
        <end position="121"/>
    </location>
</feature>
<dbReference type="RefSeq" id="WP_147005141.1">
    <property type="nucleotide sequence ID" value="NZ_AP019846.1"/>
</dbReference>
<comment type="similarity">
    <text evidence="1">Belongs to the peptidase A24 family.</text>
</comment>
<evidence type="ECO:0000256" key="2">
    <source>
        <dbReference type="SAM" id="Phobius"/>
    </source>
</evidence>
<dbReference type="PANTHER" id="PTHR30487">
    <property type="entry name" value="TYPE 4 PREPILIN-LIKE PROTEINS LEADER PEPTIDE-PROCESSING ENZYME"/>
    <property type="match status" value="1"/>
</dbReference>
<dbReference type="GO" id="GO:0005886">
    <property type="term" value="C:plasma membrane"/>
    <property type="evidence" value="ECO:0007669"/>
    <property type="project" value="TreeGrafter"/>
</dbReference>
<dbReference type="EMBL" id="AP019846">
    <property type="protein sequence ID" value="BBM59012.1"/>
    <property type="molecule type" value="Genomic_DNA"/>
</dbReference>
<proteinExistence type="inferred from homology"/>
<dbReference type="Gene3D" id="1.20.120.1220">
    <property type="match status" value="1"/>
</dbReference>
<keyword evidence="2" id="KW-0812">Transmembrane</keyword>
<evidence type="ECO:0000313" key="5">
    <source>
        <dbReference type="Proteomes" id="UP000321561"/>
    </source>
</evidence>
<feature type="transmembrane region" description="Helical" evidence="2">
    <location>
        <begin position="128"/>
        <end position="146"/>
    </location>
</feature>
<sequence length="150" mass="17605">MNIVLEIVKYCIFFRIIWIDLKKRIIPEESFVILLALGFISAIQNTNLEGYYLGICAYSMPMIVLYILEDYFGKTLIGFGDVKLMMGIGGILGYFGMEKIVNFYMILYIFSGIVAFLFLFLKKWKKYEYIPFAPFIIISYVIFMILENKR</sequence>
<dbReference type="GO" id="GO:0004190">
    <property type="term" value="F:aspartic-type endopeptidase activity"/>
    <property type="evidence" value="ECO:0007669"/>
    <property type="project" value="InterPro"/>
</dbReference>
<dbReference type="PANTHER" id="PTHR30487:SF0">
    <property type="entry name" value="PREPILIN LEADER PEPTIDASE_N-METHYLTRANSFERASE-RELATED"/>
    <property type="match status" value="1"/>
</dbReference>
<dbReference type="Pfam" id="PF01478">
    <property type="entry name" value="Peptidase_A24"/>
    <property type="match status" value="1"/>
</dbReference>
<dbReference type="AlphaFoldDB" id="A0A510L4U7"/>
<reference evidence="4 5" key="1">
    <citation type="submission" date="2019-07" db="EMBL/GenBank/DDBJ databases">
        <title>Complete Genome Sequence of Leptotrichia hongkongensis Strain JMUB5056.</title>
        <authorList>
            <person name="Watanabe S."/>
            <person name="Cui L."/>
        </authorList>
    </citation>
    <scope>NUCLEOTIDE SEQUENCE [LARGE SCALE GENOMIC DNA]</scope>
    <source>
        <strain evidence="4 5">JMUB5056</strain>
    </source>
</reference>
<evidence type="ECO:0000259" key="3">
    <source>
        <dbReference type="Pfam" id="PF01478"/>
    </source>
</evidence>
<organism evidence="4 5">
    <name type="scientific">Leptotrichia hongkongensis</name>
    <dbReference type="NCBI Taxonomy" id="554406"/>
    <lineage>
        <taxon>Bacteria</taxon>
        <taxon>Fusobacteriati</taxon>
        <taxon>Fusobacteriota</taxon>
        <taxon>Fusobacteriia</taxon>
        <taxon>Fusobacteriales</taxon>
        <taxon>Leptotrichiaceae</taxon>
        <taxon>Leptotrichia</taxon>
    </lineage>
</organism>
<dbReference type="Proteomes" id="UP000321561">
    <property type="component" value="Chromosome"/>
</dbReference>
<keyword evidence="2" id="KW-0472">Membrane</keyword>
<accession>A0A510L4U7</accession>